<protein>
    <submittedName>
        <fullName evidence="1">Uncharacterized protein</fullName>
    </submittedName>
</protein>
<accession>A0ABQ2ZMT5</accession>
<gene>
    <name evidence="1" type="ORF">GCM10010384_25730</name>
</gene>
<evidence type="ECO:0000313" key="1">
    <source>
        <dbReference type="EMBL" id="GGY18258.1"/>
    </source>
</evidence>
<proteinExistence type="predicted"/>
<comment type="caution">
    <text evidence="1">The sequence shown here is derived from an EMBL/GenBank/DDBJ whole genome shotgun (WGS) entry which is preliminary data.</text>
</comment>
<sequence>MQRLRGASEAARVGDGEEVFEVAQFHDAIITLHADREQYESLDLWPPRGDSKCVQTG</sequence>
<reference evidence="2" key="1">
    <citation type="journal article" date="2019" name="Int. J. Syst. Evol. Microbiol.">
        <title>The Global Catalogue of Microorganisms (GCM) 10K type strain sequencing project: providing services to taxonomists for standard genome sequencing and annotation.</title>
        <authorList>
            <consortium name="The Broad Institute Genomics Platform"/>
            <consortium name="The Broad Institute Genome Sequencing Center for Infectious Disease"/>
            <person name="Wu L."/>
            <person name="Ma J."/>
        </authorList>
    </citation>
    <scope>NUCLEOTIDE SEQUENCE [LARGE SCALE GENOMIC DNA]</scope>
    <source>
        <strain evidence="2">JCM 4957</strain>
    </source>
</reference>
<evidence type="ECO:0000313" key="2">
    <source>
        <dbReference type="Proteomes" id="UP000653308"/>
    </source>
</evidence>
<name>A0ABQ2ZMT5_9ACTN</name>
<dbReference type="EMBL" id="BMWE01000006">
    <property type="protein sequence ID" value="GGY18258.1"/>
    <property type="molecule type" value="Genomic_DNA"/>
</dbReference>
<dbReference type="Proteomes" id="UP000653308">
    <property type="component" value="Unassembled WGS sequence"/>
</dbReference>
<keyword evidence="2" id="KW-1185">Reference proteome</keyword>
<organism evidence="1 2">
    <name type="scientific">Streptomyces djakartensis</name>
    <dbReference type="NCBI Taxonomy" id="68193"/>
    <lineage>
        <taxon>Bacteria</taxon>
        <taxon>Bacillati</taxon>
        <taxon>Actinomycetota</taxon>
        <taxon>Actinomycetes</taxon>
        <taxon>Kitasatosporales</taxon>
        <taxon>Streptomycetaceae</taxon>
        <taxon>Streptomyces</taxon>
    </lineage>
</organism>